<evidence type="ECO:0000313" key="4">
    <source>
        <dbReference type="Proteomes" id="UP000054007"/>
    </source>
</evidence>
<proteinExistence type="predicted"/>
<feature type="domain" description="Amidase" evidence="2">
    <location>
        <begin position="5"/>
        <end position="258"/>
    </location>
</feature>
<sequence>MAISRIRGLAAILSVIAGVDEEDSATYNQPSSIPNYTNALNRDGLAGKRIGVPRLLFREDVAPIPSSIMAAFEGALLAMRALGAVVVDPANLPSTDELIGSKKEGKMFAADMKTGLKAYFDSLAEIPSGVRTMADLVKFNDDHPELEGGVGQRTLINAEASDGFSDEDRAYLREIGGTRGIDATLKEHNLDALVFPVAGLADTIGAAAVAGYPIITVPLGFLPDDTTAKLQDSTLYYPAPGLPYGVAYTGAAWSEFQLIEIAYAYEQETKTRLKRLAYPEAVPRTQLRDAMNG</sequence>
<dbReference type="SUPFAM" id="SSF75304">
    <property type="entry name" value="Amidase signature (AS) enzymes"/>
    <property type="match status" value="1"/>
</dbReference>
<keyword evidence="4" id="KW-1185">Reference proteome</keyword>
<dbReference type="InterPro" id="IPR023631">
    <property type="entry name" value="Amidase_dom"/>
</dbReference>
<evidence type="ECO:0000313" key="3">
    <source>
        <dbReference type="EMBL" id="KIY61594.1"/>
    </source>
</evidence>
<evidence type="ECO:0000259" key="2">
    <source>
        <dbReference type="Pfam" id="PF01425"/>
    </source>
</evidence>
<organism evidence="3 4">
    <name type="scientific">Cylindrobasidium torrendii FP15055 ss-10</name>
    <dbReference type="NCBI Taxonomy" id="1314674"/>
    <lineage>
        <taxon>Eukaryota</taxon>
        <taxon>Fungi</taxon>
        <taxon>Dikarya</taxon>
        <taxon>Basidiomycota</taxon>
        <taxon>Agaricomycotina</taxon>
        <taxon>Agaricomycetes</taxon>
        <taxon>Agaricomycetidae</taxon>
        <taxon>Agaricales</taxon>
        <taxon>Marasmiineae</taxon>
        <taxon>Physalacriaceae</taxon>
        <taxon>Cylindrobasidium</taxon>
    </lineage>
</organism>
<dbReference type="AlphaFoldDB" id="A0A0D7AUR4"/>
<evidence type="ECO:0000256" key="1">
    <source>
        <dbReference type="SAM" id="SignalP"/>
    </source>
</evidence>
<dbReference type="Gene3D" id="3.90.1300.10">
    <property type="entry name" value="Amidase signature (AS) domain"/>
    <property type="match status" value="1"/>
</dbReference>
<dbReference type="PANTHER" id="PTHR42678">
    <property type="entry name" value="AMIDASE"/>
    <property type="match status" value="1"/>
</dbReference>
<keyword evidence="1" id="KW-0732">Signal</keyword>
<reference evidence="3 4" key="1">
    <citation type="journal article" date="2015" name="Fungal Genet. Biol.">
        <title>Evolution of novel wood decay mechanisms in Agaricales revealed by the genome sequences of Fistulina hepatica and Cylindrobasidium torrendii.</title>
        <authorList>
            <person name="Floudas D."/>
            <person name="Held B.W."/>
            <person name="Riley R."/>
            <person name="Nagy L.G."/>
            <person name="Koehler G."/>
            <person name="Ransdell A.S."/>
            <person name="Younus H."/>
            <person name="Chow J."/>
            <person name="Chiniquy J."/>
            <person name="Lipzen A."/>
            <person name="Tritt A."/>
            <person name="Sun H."/>
            <person name="Haridas S."/>
            <person name="LaButti K."/>
            <person name="Ohm R.A."/>
            <person name="Kues U."/>
            <person name="Blanchette R.A."/>
            <person name="Grigoriev I.V."/>
            <person name="Minto R.E."/>
            <person name="Hibbett D.S."/>
        </authorList>
    </citation>
    <scope>NUCLEOTIDE SEQUENCE [LARGE SCALE GENOMIC DNA]</scope>
    <source>
        <strain evidence="3 4">FP15055 ss-10</strain>
    </source>
</reference>
<accession>A0A0D7AUR4</accession>
<dbReference type="InterPro" id="IPR036928">
    <property type="entry name" value="AS_sf"/>
</dbReference>
<dbReference type="OrthoDB" id="566138at2759"/>
<dbReference type="PANTHER" id="PTHR42678:SF34">
    <property type="entry name" value="OS04G0183300 PROTEIN"/>
    <property type="match status" value="1"/>
</dbReference>
<protein>
    <submittedName>
        <fullName evidence="3">Amidase signature enzyme</fullName>
    </submittedName>
</protein>
<dbReference type="Proteomes" id="UP000054007">
    <property type="component" value="Unassembled WGS sequence"/>
</dbReference>
<dbReference type="EMBL" id="KN880910">
    <property type="protein sequence ID" value="KIY61594.1"/>
    <property type="molecule type" value="Genomic_DNA"/>
</dbReference>
<feature type="signal peptide" evidence="1">
    <location>
        <begin position="1"/>
        <end position="21"/>
    </location>
</feature>
<dbReference type="STRING" id="1314674.A0A0D7AUR4"/>
<dbReference type="Pfam" id="PF01425">
    <property type="entry name" value="Amidase"/>
    <property type="match status" value="1"/>
</dbReference>
<name>A0A0D7AUR4_9AGAR</name>
<gene>
    <name evidence="3" type="ORF">CYLTODRAFT_495179</name>
</gene>
<feature type="chain" id="PRO_5002316762" evidence="1">
    <location>
        <begin position="22"/>
        <end position="293"/>
    </location>
</feature>